<evidence type="ECO:0000313" key="5">
    <source>
        <dbReference type="EMBL" id="MFB9232505.1"/>
    </source>
</evidence>
<dbReference type="InterPro" id="IPR014710">
    <property type="entry name" value="RmlC-like_jellyroll"/>
</dbReference>
<dbReference type="PANTHER" id="PTHR43280:SF32">
    <property type="entry name" value="TRANSCRIPTIONAL REGULATORY PROTEIN"/>
    <property type="match status" value="1"/>
</dbReference>
<dbReference type="InterPro" id="IPR018060">
    <property type="entry name" value="HTH_AraC"/>
</dbReference>
<accession>A0ABV5JHB2</accession>
<dbReference type="InterPro" id="IPR020449">
    <property type="entry name" value="Tscrpt_reg_AraC-type_HTH"/>
</dbReference>
<keyword evidence="6" id="KW-1185">Reference proteome</keyword>
<evidence type="ECO:0000256" key="1">
    <source>
        <dbReference type="ARBA" id="ARBA00023015"/>
    </source>
</evidence>
<reference evidence="5 6" key="1">
    <citation type="submission" date="2024-09" db="EMBL/GenBank/DDBJ databases">
        <authorList>
            <person name="Sun Q."/>
            <person name="Mori K."/>
        </authorList>
    </citation>
    <scope>NUCLEOTIDE SEQUENCE [LARGE SCALE GENOMIC DNA]</scope>
    <source>
        <strain evidence="5 6">CECT 8726</strain>
    </source>
</reference>
<dbReference type="RefSeq" id="WP_246531610.1">
    <property type="nucleotide sequence ID" value="NZ_JAGFNU010000002.1"/>
</dbReference>
<dbReference type="Proteomes" id="UP001589683">
    <property type="component" value="Unassembled WGS sequence"/>
</dbReference>
<name>A0ABV5JHB2_9RHOB</name>
<comment type="caution">
    <text evidence="5">The sequence shown here is derived from an EMBL/GenBank/DDBJ whole genome shotgun (WGS) entry which is preliminary data.</text>
</comment>
<dbReference type="InterPro" id="IPR009057">
    <property type="entry name" value="Homeodomain-like_sf"/>
</dbReference>
<proteinExistence type="predicted"/>
<protein>
    <submittedName>
        <fullName evidence="5">Helix-turn-helix domain-containing protein</fullName>
    </submittedName>
</protein>
<keyword evidence="1" id="KW-0805">Transcription regulation</keyword>
<keyword evidence="2" id="KW-0238">DNA-binding</keyword>
<dbReference type="PROSITE" id="PS01124">
    <property type="entry name" value="HTH_ARAC_FAMILY_2"/>
    <property type="match status" value="1"/>
</dbReference>
<evidence type="ECO:0000256" key="3">
    <source>
        <dbReference type="ARBA" id="ARBA00023163"/>
    </source>
</evidence>
<dbReference type="EMBL" id="JBHMEA010000039">
    <property type="protein sequence ID" value="MFB9232505.1"/>
    <property type="molecule type" value="Genomic_DNA"/>
</dbReference>
<evidence type="ECO:0000313" key="6">
    <source>
        <dbReference type="Proteomes" id="UP001589683"/>
    </source>
</evidence>
<dbReference type="Pfam" id="PF12833">
    <property type="entry name" value="HTH_18"/>
    <property type="match status" value="1"/>
</dbReference>
<dbReference type="SMART" id="SM00342">
    <property type="entry name" value="HTH_ARAC"/>
    <property type="match status" value="1"/>
</dbReference>
<evidence type="ECO:0000256" key="2">
    <source>
        <dbReference type="ARBA" id="ARBA00023125"/>
    </source>
</evidence>
<dbReference type="PRINTS" id="PR00032">
    <property type="entry name" value="HTHARAC"/>
</dbReference>
<gene>
    <name evidence="5" type="ORF">ACFFUT_11990</name>
</gene>
<dbReference type="SUPFAM" id="SSF51215">
    <property type="entry name" value="Regulatory protein AraC"/>
    <property type="match status" value="1"/>
</dbReference>
<dbReference type="Gene3D" id="2.60.120.10">
    <property type="entry name" value="Jelly Rolls"/>
    <property type="match status" value="1"/>
</dbReference>
<feature type="domain" description="HTH araC/xylS-type" evidence="4">
    <location>
        <begin position="169"/>
        <end position="267"/>
    </location>
</feature>
<dbReference type="PANTHER" id="PTHR43280">
    <property type="entry name" value="ARAC-FAMILY TRANSCRIPTIONAL REGULATOR"/>
    <property type="match status" value="1"/>
</dbReference>
<dbReference type="InterPro" id="IPR037923">
    <property type="entry name" value="HTH-like"/>
</dbReference>
<sequence length="268" mass="30178">MIMNPIPTQSSEIRVTPIPRMTQGGRWRVEAMRSYTSDLLLWFTRGQGRITVSGRTRGFGAHNAVFIPAGTMHGFEITSQVFGTAAFFPRSLNLAFPQEPLHLRIRDAAPQGDLTLILENLQRELDGDRPKKERAAENYAGLFSVWLDRAKLQYPQNERKSEKADQLVARYSTMIEEQFRSGRTVSEYAQALGITPTHLSRICNKSCGRSASALLADRILYEARRLLRETKLPVQQVAAQLGFTSAAYFSRAFQNHTGKTPSDFRRGA</sequence>
<organism evidence="5 6">
    <name type="scientific">Pseudohalocynthiibacter aestuariivivens</name>
    <dbReference type="NCBI Taxonomy" id="1591409"/>
    <lineage>
        <taxon>Bacteria</taxon>
        <taxon>Pseudomonadati</taxon>
        <taxon>Pseudomonadota</taxon>
        <taxon>Alphaproteobacteria</taxon>
        <taxon>Rhodobacterales</taxon>
        <taxon>Paracoccaceae</taxon>
        <taxon>Pseudohalocynthiibacter</taxon>
    </lineage>
</organism>
<keyword evidence="3" id="KW-0804">Transcription</keyword>
<evidence type="ECO:0000259" key="4">
    <source>
        <dbReference type="PROSITE" id="PS01124"/>
    </source>
</evidence>
<dbReference type="Gene3D" id="1.10.10.60">
    <property type="entry name" value="Homeodomain-like"/>
    <property type="match status" value="1"/>
</dbReference>
<dbReference type="SUPFAM" id="SSF46689">
    <property type="entry name" value="Homeodomain-like"/>
    <property type="match status" value="1"/>
</dbReference>